<organism evidence="6 7">
    <name type="scientific">Hafnia paralvei</name>
    <dbReference type="NCBI Taxonomy" id="546367"/>
    <lineage>
        <taxon>Bacteria</taxon>
        <taxon>Pseudomonadati</taxon>
        <taxon>Pseudomonadota</taxon>
        <taxon>Gammaproteobacteria</taxon>
        <taxon>Enterobacterales</taxon>
        <taxon>Hafniaceae</taxon>
        <taxon>Hafnia</taxon>
    </lineage>
</organism>
<evidence type="ECO:0000259" key="5">
    <source>
        <dbReference type="PROSITE" id="PS50931"/>
    </source>
</evidence>
<evidence type="ECO:0000313" key="7">
    <source>
        <dbReference type="Proteomes" id="UP000218796"/>
    </source>
</evidence>
<dbReference type="PANTHER" id="PTHR30419">
    <property type="entry name" value="HTH-TYPE TRANSCRIPTIONAL REGULATOR YBHD"/>
    <property type="match status" value="1"/>
</dbReference>
<evidence type="ECO:0000256" key="3">
    <source>
        <dbReference type="ARBA" id="ARBA00023125"/>
    </source>
</evidence>
<dbReference type="Gene3D" id="1.10.10.10">
    <property type="entry name" value="Winged helix-like DNA-binding domain superfamily/Winged helix DNA-binding domain"/>
    <property type="match status" value="1"/>
</dbReference>
<protein>
    <submittedName>
        <fullName evidence="6">Transcriptional regulator CynR</fullName>
    </submittedName>
</protein>
<dbReference type="OrthoDB" id="646694at2"/>
<reference evidence="6 7" key="1">
    <citation type="submission" date="2017-08" db="EMBL/GenBank/DDBJ databases">
        <title>Draft Genome Sequence of Hafnia alvei CITHA-6 Isolated from Raw Bovine Milk.</title>
        <authorList>
            <person name="Culligan E.P."/>
            <person name="Mcsweeney A."/>
            <person name="O'Doherty C."/>
            <person name="Gleeson E."/>
            <person name="O'Riordan D."/>
            <person name="Sleator R.D."/>
        </authorList>
    </citation>
    <scope>NUCLEOTIDE SEQUENCE [LARGE SCALE GENOMIC DNA]</scope>
    <source>
        <strain evidence="6 7">CITHA-6</strain>
    </source>
</reference>
<evidence type="ECO:0000256" key="1">
    <source>
        <dbReference type="ARBA" id="ARBA00009437"/>
    </source>
</evidence>
<dbReference type="NCBIfam" id="NF008416">
    <property type="entry name" value="PRK11242.1"/>
    <property type="match status" value="1"/>
</dbReference>
<keyword evidence="3" id="KW-0238">DNA-binding</keyword>
<dbReference type="SUPFAM" id="SSF53850">
    <property type="entry name" value="Periplasmic binding protein-like II"/>
    <property type="match status" value="1"/>
</dbReference>
<dbReference type="PANTHER" id="PTHR30419:SF8">
    <property type="entry name" value="NITROGEN ASSIMILATION TRANSCRIPTIONAL ACTIVATOR-RELATED"/>
    <property type="match status" value="1"/>
</dbReference>
<dbReference type="InterPro" id="IPR050950">
    <property type="entry name" value="HTH-type_LysR_regulators"/>
</dbReference>
<keyword evidence="7" id="KW-1185">Reference proteome</keyword>
<dbReference type="GO" id="GO:0003677">
    <property type="term" value="F:DNA binding"/>
    <property type="evidence" value="ECO:0007669"/>
    <property type="project" value="UniProtKB-KW"/>
</dbReference>
<dbReference type="InterPro" id="IPR036388">
    <property type="entry name" value="WH-like_DNA-bd_sf"/>
</dbReference>
<sequence length="304" mass="34861">MFLRNLRALLSVVKHRNFTRASEEVCLSQPALSQKIKQLEEQLGVVLLDRSNRVIRPTDVGEVYLYHARRALNELEMGYRAIHDVQDLSRGSLRVGFTPTFSAYLIGPLFKRFYQLYPHIKLHLRELSQEQIEKDLLEGDIDLGVAFVSPESEHIRYQPLFTERLAVAVGENSSLYHQTMMTLDEIATAPMVLLSQDFATRCYIDRYFNQHQLRPNLAIEANSISTILDLVKNSELVSILPQAIIEKQSKIHAIELMPMLPERIAALLQHKTHYTNAASQAFKALIDAEFTQVVFEQPVIFEQT</sequence>
<evidence type="ECO:0000256" key="2">
    <source>
        <dbReference type="ARBA" id="ARBA00023015"/>
    </source>
</evidence>
<gene>
    <name evidence="6" type="ORF">CJD50_08510</name>
</gene>
<keyword evidence="4" id="KW-0804">Transcription</keyword>
<dbReference type="Gene3D" id="3.40.190.290">
    <property type="match status" value="1"/>
</dbReference>
<evidence type="ECO:0000313" key="6">
    <source>
        <dbReference type="EMBL" id="PAV97675.1"/>
    </source>
</evidence>
<keyword evidence="2" id="KW-0805">Transcription regulation</keyword>
<proteinExistence type="inferred from homology"/>
<dbReference type="InterPro" id="IPR036390">
    <property type="entry name" value="WH_DNA-bd_sf"/>
</dbReference>
<dbReference type="PRINTS" id="PR00039">
    <property type="entry name" value="HTHLYSR"/>
</dbReference>
<dbReference type="Pfam" id="PF00126">
    <property type="entry name" value="HTH_1"/>
    <property type="match status" value="1"/>
</dbReference>
<comment type="similarity">
    <text evidence="1">Belongs to the LysR transcriptional regulatory family.</text>
</comment>
<accession>A0A2A2MG10</accession>
<dbReference type="Pfam" id="PF03466">
    <property type="entry name" value="LysR_substrate"/>
    <property type="match status" value="1"/>
</dbReference>
<dbReference type="RefSeq" id="WP_039186649.1">
    <property type="nucleotide sequence ID" value="NZ_CAUFSP010000008.1"/>
</dbReference>
<feature type="domain" description="HTH lysR-type" evidence="5">
    <location>
        <begin position="1"/>
        <end position="58"/>
    </location>
</feature>
<dbReference type="PROSITE" id="PS50931">
    <property type="entry name" value="HTH_LYSR"/>
    <property type="match status" value="1"/>
</dbReference>
<dbReference type="SUPFAM" id="SSF46785">
    <property type="entry name" value="Winged helix' DNA-binding domain"/>
    <property type="match status" value="1"/>
</dbReference>
<dbReference type="EMBL" id="NQMS01000002">
    <property type="protein sequence ID" value="PAV97675.1"/>
    <property type="molecule type" value="Genomic_DNA"/>
</dbReference>
<dbReference type="Proteomes" id="UP000218796">
    <property type="component" value="Unassembled WGS sequence"/>
</dbReference>
<dbReference type="AlphaFoldDB" id="A0A2A2MG10"/>
<name>A0A2A2MG10_9GAMM</name>
<dbReference type="InterPro" id="IPR005119">
    <property type="entry name" value="LysR_subst-bd"/>
</dbReference>
<evidence type="ECO:0000256" key="4">
    <source>
        <dbReference type="ARBA" id="ARBA00023163"/>
    </source>
</evidence>
<comment type="caution">
    <text evidence="6">The sequence shown here is derived from an EMBL/GenBank/DDBJ whole genome shotgun (WGS) entry which is preliminary data.</text>
</comment>
<dbReference type="FunFam" id="1.10.10.10:FF:000001">
    <property type="entry name" value="LysR family transcriptional regulator"/>
    <property type="match status" value="1"/>
</dbReference>
<dbReference type="GO" id="GO:0005829">
    <property type="term" value="C:cytosol"/>
    <property type="evidence" value="ECO:0007669"/>
    <property type="project" value="TreeGrafter"/>
</dbReference>
<dbReference type="InterPro" id="IPR000847">
    <property type="entry name" value="LysR_HTH_N"/>
</dbReference>
<dbReference type="GO" id="GO:0003700">
    <property type="term" value="F:DNA-binding transcription factor activity"/>
    <property type="evidence" value="ECO:0007669"/>
    <property type="project" value="InterPro"/>
</dbReference>